<evidence type="ECO:0000313" key="2">
    <source>
        <dbReference type="Proteomes" id="UP000563094"/>
    </source>
</evidence>
<name>A0A839GZ42_9BACT</name>
<comment type="caution">
    <text evidence="1">The sequence shown here is derived from an EMBL/GenBank/DDBJ whole genome shotgun (WGS) entry which is preliminary data.</text>
</comment>
<dbReference type="EMBL" id="JACJIQ010000028">
    <property type="protein sequence ID" value="MBA9079708.1"/>
    <property type="molecule type" value="Genomic_DNA"/>
</dbReference>
<dbReference type="Proteomes" id="UP000563094">
    <property type="component" value="Unassembled WGS sequence"/>
</dbReference>
<accession>A0A839GZ42</accession>
<gene>
    <name evidence="1" type="ORF">FHS90_004448</name>
</gene>
<keyword evidence="2" id="KW-1185">Reference proteome</keyword>
<reference evidence="1 2" key="1">
    <citation type="submission" date="2020-08" db="EMBL/GenBank/DDBJ databases">
        <title>Genomic Encyclopedia of Type Strains, Phase IV (KMG-IV): sequencing the most valuable type-strain genomes for metagenomic binning, comparative biology and taxonomic classification.</title>
        <authorList>
            <person name="Goeker M."/>
        </authorList>
    </citation>
    <scope>NUCLEOTIDE SEQUENCE [LARGE SCALE GENOMIC DNA]</scope>
    <source>
        <strain evidence="1 2">DSM 29854</strain>
    </source>
</reference>
<dbReference type="AlphaFoldDB" id="A0A839GZ42"/>
<proteinExistence type="predicted"/>
<evidence type="ECO:0000313" key="1">
    <source>
        <dbReference type="EMBL" id="MBA9079708.1"/>
    </source>
</evidence>
<protein>
    <submittedName>
        <fullName evidence="1">Uncharacterized protein</fullName>
    </submittedName>
</protein>
<organism evidence="1 2">
    <name type="scientific">Rufibacter quisquiliarum</name>
    <dbReference type="NCBI Taxonomy" id="1549639"/>
    <lineage>
        <taxon>Bacteria</taxon>
        <taxon>Pseudomonadati</taxon>
        <taxon>Bacteroidota</taxon>
        <taxon>Cytophagia</taxon>
        <taxon>Cytophagales</taxon>
        <taxon>Hymenobacteraceae</taxon>
        <taxon>Rufibacter</taxon>
    </lineage>
</organism>
<sequence>MQKIERSSKGTRFNKPIVVDFNFVLLALNQAKVAE</sequence>